<proteinExistence type="predicted"/>
<dbReference type="GO" id="GO:0008235">
    <property type="term" value="F:metalloexopeptidase activity"/>
    <property type="evidence" value="ECO:0007669"/>
    <property type="project" value="InterPro"/>
</dbReference>
<name>A0A848M015_9BACT</name>
<feature type="domain" description="Peptidase M28" evidence="1">
    <location>
        <begin position="113"/>
        <end position="329"/>
    </location>
</feature>
<evidence type="ECO:0000313" key="2">
    <source>
        <dbReference type="EMBL" id="NMO23446.1"/>
    </source>
</evidence>
<evidence type="ECO:0000259" key="1">
    <source>
        <dbReference type="Pfam" id="PF04389"/>
    </source>
</evidence>
<dbReference type="Proteomes" id="UP000518300">
    <property type="component" value="Unassembled WGS sequence"/>
</dbReference>
<dbReference type="InterPro" id="IPR045175">
    <property type="entry name" value="M28_fam"/>
</dbReference>
<dbReference type="PANTHER" id="PTHR12147:SF26">
    <property type="entry name" value="PEPTIDASE M28 DOMAIN-CONTAINING PROTEIN"/>
    <property type="match status" value="1"/>
</dbReference>
<organism evidence="2 3">
    <name type="scientific">Pyxidicoccus fallax</name>
    <dbReference type="NCBI Taxonomy" id="394095"/>
    <lineage>
        <taxon>Bacteria</taxon>
        <taxon>Pseudomonadati</taxon>
        <taxon>Myxococcota</taxon>
        <taxon>Myxococcia</taxon>
        <taxon>Myxococcales</taxon>
        <taxon>Cystobacterineae</taxon>
        <taxon>Myxococcaceae</taxon>
        <taxon>Pyxidicoccus</taxon>
    </lineage>
</organism>
<keyword evidence="3" id="KW-1185">Reference proteome</keyword>
<dbReference type="AlphaFoldDB" id="A0A848M015"/>
<accession>A0A848M015</accession>
<dbReference type="EMBL" id="JABBJJ010000617">
    <property type="protein sequence ID" value="NMO23446.1"/>
    <property type="molecule type" value="Genomic_DNA"/>
</dbReference>
<evidence type="ECO:0000313" key="3">
    <source>
        <dbReference type="Proteomes" id="UP000518300"/>
    </source>
</evidence>
<dbReference type="Pfam" id="PF04389">
    <property type="entry name" value="Peptidase_M28"/>
    <property type="match status" value="1"/>
</dbReference>
<dbReference type="SUPFAM" id="SSF53187">
    <property type="entry name" value="Zn-dependent exopeptidases"/>
    <property type="match status" value="1"/>
</dbReference>
<reference evidence="2 3" key="1">
    <citation type="submission" date="2020-04" db="EMBL/GenBank/DDBJ databases">
        <title>Draft genome of Pyxidicoccus fallax type strain.</title>
        <authorList>
            <person name="Whitworth D.E."/>
        </authorList>
    </citation>
    <scope>NUCLEOTIDE SEQUENCE [LARGE SCALE GENOMIC DNA]</scope>
    <source>
        <strain evidence="2 3">DSM 14698</strain>
    </source>
</reference>
<dbReference type="GO" id="GO:0006508">
    <property type="term" value="P:proteolysis"/>
    <property type="evidence" value="ECO:0007669"/>
    <property type="project" value="InterPro"/>
</dbReference>
<comment type="caution">
    <text evidence="2">The sequence shown here is derived from an EMBL/GenBank/DDBJ whole genome shotgun (WGS) entry which is preliminary data.</text>
</comment>
<sequence length="343" mass="37072">MTPGGRRHMRRGGLWMAIGATVLAALLGFARAWGWGKQQEPPSSAQVPAAPSDVDPERLRAHVRMLSETFHPRDSSHPENLERAANYIADALKKAGGHVESQPYRVGGNDYRNIIARFGPEAGERLIVGAHYDAVQGTPGADDNASGVAGLLELARVLGQKPPPLRVDLVAFTLEEPPHFRTSQMGSAVHARSLKEAGVRVRAMLSLEMLGTYSDAPDSQEYPIAALRLRYPDKGHFIGVVGLPGDGGLTDTVAAAMRAGSPLPVESLNAPRMVTGVDLSDHSSFWDQGFRAVMVTDTAFMRNPRYHTSEDTWDTLDYARMAQAVQGVYAAVRTLAEGPPPKH</sequence>
<dbReference type="Gene3D" id="3.40.630.10">
    <property type="entry name" value="Zn peptidases"/>
    <property type="match status" value="1"/>
</dbReference>
<gene>
    <name evidence="2" type="ORF">HG543_52620</name>
</gene>
<dbReference type="PANTHER" id="PTHR12147">
    <property type="entry name" value="METALLOPEPTIDASE M28 FAMILY MEMBER"/>
    <property type="match status" value="1"/>
</dbReference>
<dbReference type="InterPro" id="IPR007484">
    <property type="entry name" value="Peptidase_M28"/>
</dbReference>
<protein>
    <submittedName>
        <fullName evidence="2">M28 family peptidase</fullName>
    </submittedName>
</protein>